<dbReference type="Pfam" id="PF02308">
    <property type="entry name" value="MgtC"/>
    <property type="match status" value="1"/>
</dbReference>
<dbReference type="InterPro" id="IPR049177">
    <property type="entry name" value="MgtC_SapB_SrpB_YhiD_N"/>
</dbReference>
<dbReference type="InterPro" id="IPR003416">
    <property type="entry name" value="MgtC/SapB/SrpB/YhiD_fam"/>
</dbReference>
<dbReference type="PANTHER" id="PTHR33778">
    <property type="entry name" value="PROTEIN MGTC"/>
    <property type="match status" value="1"/>
</dbReference>
<evidence type="ECO:0000256" key="2">
    <source>
        <dbReference type="ARBA" id="ARBA00009298"/>
    </source>
</evidence>
<feature type="transmembrane region" description="Helical" evidence="7">
    <location>
        <begin position="124"/>
        <end position="144"/>
    </location>
</feature>
<sequence length="228" mass="24545">MTGMENTMIWDFVWRLVLAALFGTIIGLDREYREKEAGFRTHFLVSLGSALMMIVSQYGFSEILTHDGVSLDPSRIAAQVVSGIGFIGAGTIIFNHQIVRGLTTAASLWATAGIGLTAGAGMSWLALAATILTLVALEGLSLVFRSLGSRRMVVVFSASDRTGVADTLDRIRTDGYMVVSYEVVPQVVGGDGITYRVTMVVKAKPGSDNNQLLALLRENTDIIVERIA</sequence>
<keyword evidence="5 7" id="KW-1133">Transmembrane helix</keyword>
<dbReference type="HOGENOM" id="CLU_079292_0_1_10"/>
<dbReference type="PANTHER" id="PTHR33778:SF1">
    <property type="entry name" value="MAGNESIUM TRANSPORTER YHID-RELATED"/>
    <property type="match status" value="1"/>
</dbReference>
<keyword evidence="3" id="KW-1003">Cell membrane</keyword>
<evidence type="ECO:0000256" key="5">
    <source>
        <dbReference type="ARBA" id="ARBA00022989"/>
    </source>
</evidence>
<dbReference type="eggNOG" id="COG1285">
    <property type="taxonomic scope" value="Bacteria"/>
</dbReference>
<dbReference type="Proteomes" id="UP000005819">
    <property type="component" value="Unassembled WGS sequence"/>
</dbReference>
<proteinExistence type="inferred from homology"/>
<organism evidence="9 10">
    <name type="scientific">Alistipes putredinis DSM 17216</name>
    <dbReference type="NCBI Taxonomy" id="445970"/>
    <lineage>
        <taxon>Bacteria</taxon>
        <taxon>Pseudomonadati</taxon>
        <taxon>Bacteroidota</taxon>
        <taxon>Bacteroidia</taxon>
        <taxon>Bacteroidales</taxon>
        <taxon>Rikenellaceae</taxon>
        <taxon>Alistipes</taxon>
    </lineage>
</organism>
<feature type="transmembrane region" description="Helical" evidence="7">
    <location>
        <begin position="12"/>
        <end position="29"/>
    </location>
</feature>
<evidence type="ECO:0000256" key="1">
    <source>
        <dbReference type="ARBA" id="ARBA00004651"/>
    </source>
</evidence>
<feature type="transmembrane region" description="Helical" evidence="7">
    <location>
        <begin position="76"/>
        <end position="94"/>
    </location>
</feature>
<gene>
    <name evidence="9" type="ORF">ALIPUT_00951</name>
</gene>
<keyword evidence="4 7" id="KW-0812">Transmembrane</keyword>
<evidence type="ECO:0000313" key="10">
    <source>
        <dbReference type="Proteomes" id="UP000005819"/>
    </source>
</evidence>
<feature type="domain" description="MgtC/SapB/SrpB/YhiD N-terminal" evidence="8">
    <location>
        <begin position="16"/>
        <end position="141"/>
    </location>
</feature>
<name>B0MV08_9BACT</name>
<comment type="caution">
    <text evidence="9">The sequence shown here is derived from an EMBL/GenBank/DDBJ whole genome shotgun (WGS) entry which is preliminary data.</text>
</comment>
<dbReference type="GO" id="GO:0005886">
    <property type="term" value="C:plasma membrane"/>
    <property type="evidence" value="ECO:0007669"/>
    <property type="project" value="UniProtKB-SubCell"/>
</dbReference>
<comment type="similarity">
    <text evidence="2">Belongs to the MgtC/SapB family.</text>
</comment>
<protein>
    <submittedName>
        <fullName evidence="9">Mg2+ transporter-C family protein</fullName>
    </submittedName>
</protein>
<feature type="transmembrane region" description="Helical" evidence="7">
    <location>
        <begin position="41"/>
        <end position="60"/>
    </location>
</feature>
<reference evidence="9" key="1">
    <citation type="submission" date="2007-10" db="EMBL/GenBank/DDBJ databases">
        <authorList>
            <person name="Fulton L."/>
            <person name="Clifton S."/>
            <person name="Fulton B."/>
            <person name="Xu J."/>
            <person name="Minx P."/>
            <person name="Pepin K.H."/>
            <person name="Johnson M."/>
            <person name="Thiruvilangam P."/>
            <person name="Bhonagiri V."/>
            <person name="Nash W.E."/>
            <person name="Mardis E.R."/>
            <person name="Wilson R.K."/>
        </authorList>
    </citation>
    <scope>NUCLEOTIDE SEQUENCE [LARGE SCALE GENOMIC DNA]</scope>
    <source>
        <strain evidence="9">DSM 17216</strain>
    </source>
</reference>
<comment type="subcellular location">
    <subcellularLocation>
        <location evidence="1">Cell membrane</location>
        <topology evidence="1">Multi-pass membrane protein</topology>
    </subcellularLocation>
</comment>
<accession>B0MV08</accession>
<reference evidence="9" key="2">
    <citation type="submission" date="2013-09" db="EMBL/GenBank/DDBJ databases">
        <title>Draft genome sequence of Alistipes putredinis (DSM 17216).</title>
        <authorList>
            <person name="Sudarsanam P."/>
            <person name="Ley R."/>
            <person name="Guruge J."/>
            <person name="Turnbaugh P.J."/>
            <person name="Mahowald M."/>
            <person name="Liep D."/>
            <person name="Gordon J."/>
        </authorList>
    </citation>
    <scope>NUCLEOTIDE SEQUENCE</scope>
    <source>
        <strain evidence="9">DSM 17216</strain>
    </source>
</reference>
<evidence type="ECO:0000256" key="3">
    <source>
        <dbReference type="ARBA" id="ARBA00022475"/>
    </source>
</evidence>
<keyword evidence="10" id="KW-1185">Reference proteome</keyword>
<feature type="transmembrane region" description="Helical" evidence="7">
    <location>
        <begin position="101"/>
        <end position="118"/>
    </location>
</feature>
<keyword evidence="6 7" id="KW-0472">Membrane</keyword>
<evidence type="ECO:0000256" key="7">
    <source>
        <dbReference type="SAM" id="Phobius"/>
    </source>
</evidence>
<evidence type="ECO:0000256" key="4">
    <source>
        <dbReference type="ARBA" id="ARBA00022692"/>
    </source>
</evidence>
<dbReference type="AlphaFoldDB" id="B0MV08"/>
<dbReference type="EMBL" id="ABFK02000017">
    <property type="protein sequence ID" value="EDS03893.1"/>
    <property type="molecule type" value="Genomic_DNA"/>
</dbReference>
<evidence type="ECO:0000259" key="8">
    <source>
        <dbReference type="Pfam" id="PF02308"/>
    </source>
</evidence>
<evidence type="ECO:0000313" key="9">
    <source>
        <dbReference type="EMBL" id="EDS03893.1"/>
    </source>
</evidence>
<evidence type="ECO:0000256" key="6">
    <source>
        <dbReference type="ARBA" id="ARBA00023136"/>
    </source>
</evidence>
<dbReference type="PRINTS" id="PR01837">
    <property type="entry name" value="MGTCSAPBPROT"/>
</dbReference>